<gene>
    <name evidence="1" type="ORF">SAMN04488500_113124</name>
</gene>
<dbReference type="Proteomes" id="UP000192738">
    <property type="component" value="Unassembled WGS sequence"/>
</dbReference>
<evidence type="ECO:0000313" key="1">
    <source>
        <dbReference type="EMBL" id="SMC92512.1"/>
    </source>
</evidence>
<evidence type="ECO:0000313" key="2">
    <source>
        <dbReference type="Proteomes" id="UP000192738"/>
    </source>
</evidence>
<sequence>MEIYCSSSFIKECGNIYALLDNYKEYKNNIIYILDTNLCILYRDFYYAPLSFKTKRPECYSAIKELHSLLSPYHSNIIYALAIEESSRTVSNFTMNQQKQREITSAIQQIFQMNTYQFERFALTVKKVNIVKDYSPKGNSKINALKQDIPFIPYIRVIYVCLLKLYLLKRLNKGKIYKYIDFLAFIDEKVDMVLSQVLTFAIFYIFDECGSLKKIMDKKENSLSELIHNIWNASIDMYFITFTRMLISSNELPVLITADKNLHKLNDMIIYRKFSLDENNKVSPQIHEMGVYGRINFLSKSELDEILQLNNDFNRKRRHKNHTRDPFDNSILDLCAYLEDELKLSYNKVMG</sequence>
<name>A0A1W2D5Z4_9FIRM</name>
<accession>A0A1W2D5Z4</accession>
<dbReference type="AlphaFoldDB" id="A0A1W2D5Z4"/>
<proteinExistence type="predicted"/>
<evidence type="ECO:0008006" key="3">
    <source>
        <dbReference type="Google" id="ProtNLM"/>
    </source>
</evidence>
<protein>
    <recommendedName>
        <fullName evidence="3">PIN domain-containing protein</fullName>
    </recommendedName>
</protein>
<keyword evidence="2" id="KW-1185">Reference proteome</keyword>
<organism evidence="1 2">
    <name type="scientific">Sporomusa malonica</name>
    <dbReference type="NCBI Taxonomy" id="112901"/>
    <lineage>
        <taxon>Bacteria</taxon>
        <taxon>Bacillati</taxon>
        <taxon>Bacillota</taxon>
        <taxon>Negativicutes</taxon>
        <taxon>Selenomonadales</taxon>
        <taxon>Sporomusaceae</taxon>
        <taxon>Sporomusa</taxon>
    </lineage>
</organism>
<dbReference type="STRING" id="112901.SAMN04488500_113124"/>
<dbReference type="RefSeq" id="WP_084576816.1">
    <property type="nucleotide sequence ID" value="NZ_CP155572.1"/>
</dbReference>
<dbReference type="EMBL" id="FWXI01000013">
    <property type="protein sequence ID" value="SMC92512.1"/>
    <property type="molecule type" value="Genomic_DNA"/>
</dbReference>
<reference evidence="1 2" key="1">
    <citation type="submission" date="2017-04" db="EMBL/GenBank/DDBJ databases">
        <authorList>
            <person name="Afonso C.L."/>
            <person name="Miller P.J."/>
            <person name="Scott M.A."/>
            <person name="Spackman E."/>
            <person name="Goraichik I."/>
            <person name="Dimitrov K.M."/>
            <person name="Suarez D.L."/>
            <person name="Swayne D.E."/>
        </authorList>
    </citation>
    <scope>NUCLEOTIDE SEQUENCE [LARGE SCALE GENOMIC DNA]</scope>
    <source>
        <strain evidence="1 2">DSM 5090</strain>
    </source>
</reference>